<dbReference type="InterPro" id="IPR023996">
    <property type="entry name" value="TonB-dep_OMP_SusC/RagA"/>
</dbReference>
<name>A0ABY3YLQ7_9FLAO</name>
<evidence type="ECO:0000256" key="4">
    <source>
        <dbReference type="ARBA" id="ARBA00022692"/>
    </source>
</evidence>
<dbReference type="Pfam" id="PF13715">
    <property type="entry name" value="CarbopepD_reg_2"/>
    <property type="match status" value="1"/>
</dbReference>
<evidence type="ECO:0000259" key="8">
    <source>
        <dbReference type="Pfam" id="PF07715"/>
    </source>
</evidence>
<keyword evidence="9" id="KW-0675">Receptor</keyword>
<keyword evidence="6 7" id="KW-0998">Cell outer membrane</keyword>
<evidence type="ECO:0000256" key="1">
    <source>
        <dbReference type="ARBA" id="ARBA00004571"/>
    </source>
</evidence>
<dbReference type="PROSITE" id="PS00018">
    <property type="entry name" value="EF_HAND_1"/>
    <property type="match status" value="1"/>
</dbReference>
<evidence type="ECO:0000256" key="2">
    <source>
        <dbReference type="ARBA" id="ARBA00022448"/>
    </source>
</evidence>
<dbReference type="NCBIfam" id="TIGR04056">
    <property type="entry name" value="OMP_RagA_SusC"/>
    <property type="match status" value="1"/>
</dbReference>
<dbReference type="RefSeq" id="WP_242936943.1">
    <property type="nucleotide sequence ID" value="NZ_CP094326.1"/>
</dbReference>
<dbReference type="InterPro" id="IPR012910">
    <property type="entry name" value="Plug_dom"/>
</dbReference>
<dbReference type="InterPro" id="IPR008969">
    <property type="entry name" value="CarboxyPept-like_regulatory"/>
</dbReference>
<sequence>MKSFILLFCSLSFGFTSGNLLSQNSKVVISQSREYTVKEVLELFKEQTDYTFIYKSDLFAGVPKTKLKKGIVSANELLERVLVKRDFLVEVNSNNSIIIKELPKEKLPVKIQKIVSGVVTDENKIPLPGVTVMVKGTNKGTSTDIDGKYMMSIPEESPVLVFSYVGYISKEVKVGDKPKVDIQLMPDVSALDAVVVVGYGTSKVKDVTGAVSRISKQEIEKAPMGASIESMLQGKAAGVNVQIQSASPTSPISVVIRGASSLSGNNQPLWVIDGVPQYSALTSGNIANTLYNLNLNDVQSIDILKDASATAVYGSRASNGVVIVTTKKGEGATKPTIEFSSRVGVQIQDFNDYQYFEADTYKYFADAAARERVITLGRFDYFTRLYLDEQAFKNLNSSEFDHTDLRVLDGAYYEGNTNWQKEMTTNPLTVQHDLSLRGGSESVTYYTSFNYKEIEGIVKSGKSELFGGRLNLDARISDKLKFGLNVSGSSRDTDDKDYMLSVLKKVRPDIPPFNEDGTIFTEDAYTENPYTTLKNTQLGKGLTFSGTGFMEFDITNALQLKTAFTNNLVNSESLTYKRRGSQFNYNGSRSWNTAKTSINVWENTLTYAKMFSDKHDINALLGYSMEESKSSRYSMYATNFPDDDVLNNFGSAANMVSMDESKGENALVSSFARVHYKFDDRYIISGTVRRDGSSRFGKDKRWGLFPSGAMAWLVTGEKFMQQGKIKDYVSYLKLRASVGLTGSQNLGNFNWVTLVGSTQYNESPAIHPSSIGNPELQWEQTKMVDVGLDFGLFEDRVWGTIGVYNKKSEELIYNYPLPPSSAFSSMYSNVAAMDNKGIEFDIKYDILRKQDSRLTFDFNISSNINKVSKINGITQELVFPSSYSPFIKVSPGERTGQWFGYQTAGRLFVTAEETIAFQGQNESGGKQYYRNSQETAGDLIVIDQNGDNVINEDDMVKLGTSVPKAFGGFGLTFQHKNFMVNTVFSYAYGHKRLWQMPLDDVGYVGNYNHSNLVAGESAIMKSPHDAHYPRMAQYELGDNSIFSDFYLHNASYLRLNALNVSYRLPERFLENMLLQGVELTFQATNLFTITKYPGFDPQGNWTSSSIGSGMAIDNSIYPSARIYNIGIRVKLQ</sequence>
<organism evidence="9 10">
    <name type="scientific">Zhouia spongiae</name>
    <dbReference type="NCBI Taxonomy" id="2202721"/>
    <lineage>
        <taxon>Bacteria</taxon>
        <taxon>Pseudomonadati</taxon>
        <taxon>Bacteroidota</taxon>
        <taxon>Flavobacteriia</taxon>
        <taxon>Flavobacteriales</taxon>
        <taxon>Flavobacteriaceae</taxon>
        <taxon>Zhouia</taxon>
    </lineage>
</organism>
<evidence type="ECO:0000313" key="9">
    <source>
        <dbReference type="EMBL" id="UNY98537.1"/>
    </source>
</evidence>
<accession>A0ABY3YLQ7</accession>
<dbReference type="Proteomes" id="UP000829476">
    <property type="component" value="Chromosome"/>
</dbReference>
<evidence type="ECO:0000313" key="10">
    <source>
        <dbReference type="Proteomes" id="UP000829476"/>
    </source>
</evidence>
<dbReference type="InterPro" id="IPR037066">
    <property type="entry name" value="Plug_dom_sf"/>
</dbReference>
<protein>
    <submittedName>
        <fullName evidence="9">TonB-dependent receptor</fullName>
    </submittedName>
</protein>
<evidence type="ECO:0000256" key="6">
    <source>
        <dbReference type="ARBA" id="ARBA00023237"/>
    </source>
</evidence>
<dbReference type="InterPro" id="IPR023997">
    <property type="entry name" value="TonB-dep_OMP_SusC/RagA_CS"/>
</dbReference>
<reference evidence="9 10" key="1">
    <citation type="journal article" date="2018" name="Int. J. Syst. Evol. Microbiol.">
        <title>Zhouia spongiae sp. nov., isolated from a marine sponge.</title>
        <authorList>
            <person name="Zhuang L."/>
            <person name="Lin B."/>
            <person name="Qin F."/>
            <person name="Luo L."/>
        </authorList>
    </citation>
    <scope>NUCLEOTIDE SEQUENCE [LARGE SCALE GENOMIC DNA]</scope>
    <source>
        <strain evidence="9 10">HN-Y44</strain>
    </source>
</reference>
<dbReference type="PROSITE" id="PS52016">
    <property type="entry name" value="TONB_DEPENDENT_REC_3"/>
    <property type="match status" value="1"/>
</dbReference>
<dbReference type="Pfam" id="PF07715">
    <property type="entry name" value="Plug"/>
    <property type="match status" value="1"/>
</dbReference>
<evidence type="ECO:0000256" key="3">
    <source>
        <dbReference type="ARBA" id="ARBA00022452"/>
    </source>
</evidence>
<proteinExistence type="inferred from homology"/>
<dbReference type="SUPFAM" id="SSF56935">
    <property type="entry name" value="Porins"/>
    <property type="match status" value="1"/>
</dbReference>
<keyword evidence="5 7" id="KW-0472">Membrane</keyword>
<evidence type="ECO:0000256" key="5">
    <source>
        <dbReference type="ARBA" id="ARBA00023136"/>
    </source>
</evidence>
<feature type="domain" description="TonB-dependent receptor plug" evidence="8">
    <location>
        <begin position="204"/>
        <end position="321"/>
    </location>
</feature>
<gene>
    <name evidence="9" type="ORF">MQE36_15835</name>
</gene>
<comment type="subcellular location">
    <subcellularLocation>
        <location evidence="1 7">Cell outer membrane</location>
        <topology evidence="1 7">Multi-pass membrane protein</topology>
    </subcellularLocation>
</comment>
<keyword evidence="10" id="KW-1185">Reference proteome</keyword>
<dbReference type="NCBIfam" id="TIGR04057">
    <property type="entry name" value="SusC_RagA_signa"/>
    <property type="match status" value="1"/>
</dbReference>
<keyword evidence="2 7" id="KW-0813">Transport</keyword>
<dbReference type="InterPro" id="IPR036942">
    <property type="entry name" value="Beta-barrel_TonB_sf"/>
</dbReference>
<comment type="similarity">
    <text evidence="7">Belongs to the TonB-dependent receptor family.</text>
</comment>
<dbReference type="SUPFAM" id="SSF49464">
    <property type="entry name" value="Carboxypeptidase regulatory domain-like"/>
    <property type="match status" value="1"/>
</dbReference>
<dbReference type="Gene3D" id="2.40.170.20">
    <property type="entry name" value="TonB-dependent receptor, beta-barrel domain"/>
    <property type="match status" value="1"/>
</dbReference>
<dbReference type="Gene3D" id="2.170.130.10">
    <property type="entry name" value="TonB-dependent receptor, plug domain"/>
    <property type="match status" value="1"/>
</dbReference>
<dbReference type="Gene3D" id="2.60.40.1120">
    <property type="entry name" value="Carboxypeptidase-like, regulatory domain"/>
    <property type="match status" value="1"/>
</dbReference>
<keyword evidence="4 7" id="KW-0812">Transmembrane</keyword>
<dbReference type="InterPro" id="IPR018247">
    <property type="entry name" value="EF_Hand_1_Ca_BS"/>
</dbReference>
<dbReference type="InterPro" id="IPR039426">
    <property type="entry name" value="TonB-dep_rcpt-like"/>
</dbReference>
<dbReference type="EMBL" id="CP094326">
    <property type="protein sequence ID" value="UNY98537.1"/>
    <property type="molecule type" value="Genomic_DNA"/>
</dbReference>
<evidence type="ECO:0000256" key="7">
    <source>
        <dbReference type="PROSITE-ProRule" id="PRU01360"/>
    </source>
</evidence>
<keyword evidence="3 7" id="KW-1134">Transmembrane beta strand</keyword>